<dbReference type="Pfam" id="PF00486">
    <property type="entry name" value="Trans_reg_C"/>
    <property type="match status" value="1"/>
</dbReference>
<evidence type="ECO:0000313" key="5">
    <source>
        <dbReference type="Proteomes" id="UP000276603"/>
    </source>
</evidence>
<feature type="DNA-binding region" description="OmpR/PhoB-type" evidence="2">
    <location>
        <begin position="182"/>
        <end position="285"/>
    </location>
</feature>
<dbReference type="SMART" id="SM00862">
    <property type="entry name" value="Trans_reg_C"/>
    <property type="match status" value="1"/>
</dbReference>
<dbReference type="SUPFAM" id="SSF46894">
    <property type="entry name" value="C-terminal effector domain of the bipartite response regulators"/>
    <property type="match status" value="1"/>
</dbReference>
<dbReference type="PROSITE" id="PS51755">
    <property type="entry name" value="OMPR_PHOB"/>
    <property type="match status" value="1"/>
</dbReference>
<dbReference type="EMBL" id="RBCJ01000003">
    <property type="protein sequence ID" value="RKN80355.1"/>
    <property type="molecule type" value="Genomic_DNA"/>
</dbReference>
<evidence type="ECO:0000256" key="2">
    <source>
        <dbReference type="PROSITE-ProRule" id="PRU01091"/>
    </source>
</evidence>
<dbReference type="GO" id="GO:0000160">
    <property type="term" value="P:phosphorelay signal transduction system"/>
    <property type="evidence" value="ECO:0007669"/>
    <property type="project" value="InterPro"/>
</dbReference>
<keyword evidence="1 2" id="KW-0238">DNA-binding</keyword>
<name>A0A3B0C221_9FLAO</name>
<reference evidence="4 5" key="1">
    <citation type="submission" date="2018-10" db="EMBL/GenBank/DDBJ databases">
        <title>Ulvibacterium marinum gen. nov., sp. nov., a novel marine bacterium of the family Flavobacteriaceae, isolated from a culture of the green alga Ulva prolifera.</title>
        <authorList>
            <person name="Zhang Z."/>
        </authorList>
    </citation>
    <scope>NUCLEOTIDE SEQUENCE [LARGE SCALE GENOMIC DNA]</scope>
    <source>
        <strain evidence="4 5">CCMM003</strain>
    </source>
</reference>
<dbReference type="GO" id="GO:0003677">
    <property type="term" value="F:DNA binding"/>
    <property type="evidence" value="ECO:0007669"/>
    <property type="project" value="UniProtKB-UniRule"/>
</dbReference>
<gene>
    <name evidence="4" type="ORF">D7Z94_15740</name>
</gene>
<dbReference type="Gene3D" id="1.10.10.10">
    <property type="entry name" value="Winged helix-like DNA-binding domain superfamily/Winged helix DNA-binding domain"/>
    <property type="match status" value="1"/>
</dbReference>
<evidence type="ECO:0000259" key="3">
    <source>
        <dbReference type="PROSITE" id="PS51755"/>
    </source>
</evidence>
<dbReference type="InterPro" id="IPR036388">
    <property type="entry name" value="WH-like_DNA-bd_sf"/>
</dbReference>
<feature type="domain" description="OmpR/PhoB-type" evidence="3">
    <location>
        <begin position="182"/>
        <end position="285"/>
    </location>
</feature>
<proteinExistence type="predicted"/>
<organism evidence="4 5">
    <name type="scientific">Ulvibacterium marinum</name>
    <dbReference type="NCBI Taxonomy" id="2419782"/>
    <lineage>
        <taxon>Bacteria</taxon>
        <taxon>Pseudomonadati</taxon>
        <taxon>Bacteroidota</taxon>
        <taxon>Flavobacteriia</taxon>
        <taxon>Flavobacteriales</taxon>
        <taxon>Flavobacteriaceae</taxon>
        <taxon>Ulvibacterium</taxon>
    </lineage>
</organism>
<dbReference type="InterPro" id="IPR001867">
    <property type="entry name" value="OmpR/PhoB-type_DNA-bd"/>
</dbReference>
<dbReference type="Proteomes" id="UP000276603">
    <property type="component" value="Unassembled WGS sequence"/>
</dbReference>
<dbReference type="InterPro" id="IPR016032">
    <property type="entry name" value="Sig_transdc_resp-reg_C-effctor"/>
</dbReference>
<dbReference type="OrthoDB" id="7556122at2"/>
<comment type="caution">
    <text evidence="4">The sequence shown here is derived from an EMBL/GenBank/DDBJ whole genome shotgun (WGS) entry which is preliminary data.</text>
</comment>
<dbReference type="AlphaFoldDB" id="A0A3B0C221"/>
<keyword evidence="5" id="KW-1185">Reference proteome</keyword>
<accession>A0A3B0C221</accession>
<sequence>MLKILFPILLLVSLSFTLVGYISHDEKEHFPELTKIALRDSGNRLLLADHDSTSLVLPVVKLNQNLFELSFQTPLSILPDSLVSILSKSFQVSNLPKDYIVEVIDCDSKQVAYSYQISKNVEKNLIPCIGRKLPSNCYKIHVLFTDQKSGLSSYKTYSLLSFVLIGFLSLGLFRSKKEKGKGSVREVSHHSKIGAFTFYENQNILVRDNLTIQLTSKECELLKILNKNQNQVVKRDLLIKEVWEDNGVFVGRSLDTFISKIRKKLKDDDTLKIVNVHGVGYKLEVS</sequence>
<dbReference type="CDD" id="cd00383">
    <property type="entry name" value="trans_reg_C"/>
    <property type="match status" value="1"/>
</dbReference>
<dbReference type="GO" id="GO:0006355">
    <property type="term" value="P:regulation of DNA-templated transcription"/>
    <property type="evidence" value="ECO:0007669"/>
    <property type="project" value="InterPro"/>
</dbReference>
<evidence type="ECO:0000256" key="1">
    <source>
        <dbReference type="ARBA" id="ARBA00023125"/>
    </source>
</evidence>
<protein>
    <submittedName>
        <fullName evidence="4">Helix-turn-helix domain-containing protein</fullName>
    </submittedName>
</protein>
<evidence type="ECO:0000313" key="4">
    <source>
        <dbReference type="EMBL" id="RKN80355.1"/>
    </source>
</evidence>